<accession>A0A0E9NRF6</accession>
<dbReference type="STRING" id="698492.A0A0E9NRF6"/>
<dbReference type="InterPro" id="IPR035979">
    <property type="entry name" value="RBD_domain_sf"/>
</dbReference>
<proteinExistence type="predicted"/>
<dbReference type="EMBL" id="BACD03000064">
    <property type="protein sequence ID" value="GAO52276.1"/>
    <property type="molecule type" value="Genomic_DNA"/>
</dbReference>
<dbReference type="AlphaFoldDB" id="A0A0E9NRF6"/>
<gene>
    <name evidence="2" type="ORF">G7K_6356-t1</name>
</gene>
<reference evidence="2 3" key="2">
    <citation type="journal article" date="2014" name="J. Gen. Appl. Microbiol.">
        <title>The early diverging ascomycetous budding yeast Saitoella complicata has three histone deacetylases belonging to the Clr6, Hos2, and Rpd3 lineages.</title>
        <authorList>
            <person name="Nishida H."/>
            <person name="Matsumoto T."/>
            <person name="Kondo S."/>
            <person name="Hamamoto M."/>
            <person name="Yoshikawa H."/>
        </authorList>
    </citation>
    <scope>NUCLEOTIDE SEQUENCE [LARGE SCALE GENOMIC DNA]</scope>
    <source>
        <strain evidence="2 3">NRRL Y-17804</strain>
    </source>
</reference>
<evidence type="ECO:0000313" key="3">
    <source>
        <dbReference type="Proteomes" id="UP000033140"/>
    </source>
</evidence>
<evidence type="ECO:0008006" key="4">
    <source>
        <dbReference type="Google" id="ProtNLM"/>
    </source>
</evidence>
<dbReference type="SUPFAM" id="SSF54928">
    <property type="entry name" value="RNA-binding domain, RBD"/>
    <property type="match status" value="1"/>
</dbReference>
<keyword evidence="3" id="KW-1185">Reference proteome</keyword>
<protein>
    <recommendedName>
        <fullName evidence="4">RRM domain-containing protein</fullName>
    </recommendedName>
</protein>
<reference evidence="2 3" key="1">
    <citation type="journal article" date="2011" name="J. Gen. Appl. Microbiol.">
        <title>Draft genome sequencing of the enigmatic yeast Saitoella complicata.</title>
        <authorList>
            <person name="Nishida H."/>
            <person name="Hamamoto M."/>
            <person name="Sugiyama J."/>
        </authorList>
    </citation>
    <scope>NUCLEOTIDE SEQUENCE [LARGE SCALE GENOMIC DNA]</scope>
    <source>
        <strain evidence="2 3">NRRL Y-17804</strain>
    </source>
</reference>
<dbReference type="GO" id="GO:0003676">
    <property type="term" value="F:nucleic acid binding"/>
    <property type="evidence" value="ECO:0007669"/>
    <property type="project" value="InterPro"/>
</dbReference>
<dbReference type="InterPro" id="IPR012677">
    <property type="entry name" value="Nucleotide-bd_a/b_plait_sf"/>
</dbReference>
<dbReference type="Gene3D" id="3.30.70.330">
    <property type="match status" value="1"/>
</dbReference>
<comment type="caution">
    <text evidence="2">The sequence shown here is derived from an EMBL/GenBank/DDBJ whole genome shotgun (WGS) entry which is preliminary data.</text>
</comment>
<evidence type="ECO:0000313" key="2">
    <source>
        <dbReference type="EMBL" id="GAO52276.1"/>
    </source>
</evidence>
<evidence type="ECO:0000256" key="1">
    <source>
        <dbReference type="SAM" id="MobiDB-lite"/>
    </source>
</evidence>
<name>A0A0E9NRF6_SAICN</name>
<sequence length="114" mass="12827">MFLLPVLNIRRTPDGVALKTKKLHGQAHIVFWDVLSATTAMRALQGQEFLGKELRIVYAQLKSDATVQLDMRYKMLQVVAALAQQGDVSAPHGVKRPRDDEEEGEVGMRSRRAR</sequence>
<dbReference type="Proteomes" id="UP000033140">
    <property type="component" value="Unassembled WGS sequence"/>
</dbReference>
<organism evidence="2 3">
    <name type="scientific">Saitoella complicata (strain BCRC 22490 / CBS 7301 / JCM 7358 / NBRC 10748 / NRRL Y-17804)</name>
    <dbReference type="NCBI Taxonomy" id="698492"/>
    <lineage>
        <taxon>Eukaryota</taxon>
        <taxon>Fungi</taxon>
        <taxon>Dikarya</taxon>
        <taxon>Ascomycota</taxon>
        <taxon>Taphrinomycotina</taxon>
        <taxon>Taphrinomycotina incertae sedis</taxon>
        <taxon>Saitoella</taxon>
    </lineage>
</organism>
<reference evidence="2 3" key="3">
    <citation type="journal article" date="2015" name="Genome Announc.">
        <title>Draft Genome Sequence of the Archiascomycetous Yeast Saitoella complicata.</title>
        <authorList>
            <person name="Yamauchi K."/>
            <person name="Kondo S."/>
            <person name="Hamamoto M."/>
            <person name="Takahashi Y."/>
            <person name="Ogura Y."/>
            <person name="Hayashi T."/>
            <person name="Nishida H."/>
        </authorList>
    </citation>
    <scope>NUCLEOTIDE SEQUENCE [LARGE SCALE GENOMIC DNA]</scope>
    <source>
        <strain evidence="2 3">NRRL Y-17804</strain>
    </source>
</reference>
<feature type="region of interest" description="Disordered" evidence="1">
    <location>
        <begin position="88"/>
        <end position="114"/>
    </location>
</feature>